<dbReference type="InterPro" id="IPR036856">
    <property type="entry name" value="Ald_Oxase/Xan_DH_a/b_sf"/>
</dbReference>
<dbReference type="Pfam" id="PF01315">
    <property type="entry name" value="Ald_Xan_dh_C"/>
    <property type="match status" value="1"/>
</dbReference>
<organism evidence="4">
    <name type="scientific">marine metagenome</name>
    <dbReference type="NCBI Taxonomy" id="408172"/>
    <lineage>
        <taxon>unclassified sequences</taxon>
        <taxon>metagenomes</taxon>
        <taxon>ecological metagenomes</taxon>
    </lineage>
</organism>
<dbReference type="GO" id="GO:0016491">
    <property type="term" value="F:oxidoreductase activity"/>
    <property type="evidence" value="ECO:0007669"/>
    <property type="project" value="UniProtKB-KW"/>
</dbReference>
<proteinExistence type="predicted"/>
<dbReference type="PANTHER" id="PTHR11908">
    <property type="entry name" value="XANTHINE DEHYDROGENASE"/>
    <property type="match status" value="1"/>
</dbReference>
<name>A0A382Y587_9ZZZZ</name>
<feature type="non-terminal residue" evidence="4">
    <location>
        <position position="165"/>
    </location>
</feature>
<evidence type="ECO:0000259" key="3">
    <source>
        <dbReference type="SMART" id="SM01008"/>
    </source>
</evidence>
<dbReference type="EMBL" id="UINC01172764">
    <property type="protein sequence ID" value="SVD78015.1"/>
    <property type="molecule type" value="Genomic_DNA"/>
</dbReference>
<dbReference type="InterPro" id="IPR000674">
    <property type="entry name" value="Ald_Oxase/Xan_DH_a/b"/>
</dbReference>
<sequence length="165" mass="18042">VDKNPSLNLLDRPNSYIGRSLSREGAKRAVAGRGRYTDDISLPRMLHAAFVRSPYAHAKILAINVDEARQQPEVALIMTGKDLKELCTGPWIGTLTSFEGMKSAPQYPMAVERACWQGEPVVMIVASTRAVAEDAAELVVIDYEELPVTADKETALHAESSVIHP</sequence>
<gene>
    <name evidence="4" type="ORF">METZ01_LOCUS430869</name>
</gene>
<dbReference type="InterPro" id="IPR016208">
    <property type="entry name" value="Ald_Oxase/xanthine_DH-like"/>
</dbReference>
<evidence type="ECO:0000313" key="4">
    <source>
        <dbReference type="EMBL" id="SVD78015.1"/>
    </source>
</evidence>
<dbReference type="Gene3D" id="3.90.1170.50">
    <property type="entry name" value="Aldehyde oxidase/xanthine dehydrogenase, a/b hammerhead"/>
    <property type="match status" value="1"/>
</dbReference>
<dbReference type="SMART" id="SM01008">
    <property type="entry name" value="Ald_Xan_dh_C"/>
    <property type="match status" value="1"/>
</dbReference>
<protein>
    <recommendedName>
        <fullName evidence="3">Aldehyde oxidase/xanthine dehydrogenase a/b hammerhead domain-containing protein</fullName>
    </recommendedName>
</protein>
<dbReference type="GO" id="GO:0005506">
    <property type="term" value="F:iron ion binding"/>
    <property type="evidence" value="ECO:0007669"/>
    <property type="project" value="InterPro"/>
</dbReference>
<dbReference type="AlphaFoldDB" id="A0A382Y587"/>
<feature type="domain" description="Aldehyde oxidase/xanthine dehydrogenase a/b hammerhead" evidence="3">
    <location>
        <begin position="31"/>
        <end position="147"/>
    </location>
</feature>
<evidence type="ECO:0000256" key="1">
    <source>
        <dbReference type="ARBA" id="ARBA00022505"/>
    </source>
</evidence>
<feature type="non-terminal residue" evidence="4">
    <location>
        <position position="1"/>
    </location>
</feature>
<reference evidence="4" key="1">
    <citation type="submission" date="2018-05" db="EMBL/GenBank/DDBJ databases">
        <authorList>
            <person name="Lanie J.A."/>
            <person name="Ng W.-L."/>
            <person name="Kazmierczak K.M."/>
            <person name="Andrzejewski T.M."/>
            <person name="Davidsen T.M."/>
            <person name="Wayne K.J."/>
            <person name="Tettelin H."/>
            <person name="Glass J.I."/>
            <person name="Rusch D."/>
            <person name="Podicherti R."/>
            <person name="Tsui H.-C.T."/>
            <person name="Winkler M.E."/>
        </authorList>
    </citation>
    <scope>NUCLEOTIDE SEQUENCE</scope>
</reference>
<accession>A0A382Y587</accession>
<dbReference type="PANTHER" id="PTHR11908:SF132">
    <property type="entry name" value="ALDEHYDE OXIDASE 1-RELATED"/>
    <property type="match status" value="1"/>
</dbReference>
<evidence type="ECO:0000256" key="2">
    <source>
        <dbReference type="ARBA" id="ARBA00023002"/>
    </source>
</evidence>
<dbReference type="SUPFAM" id="SSF54665">
    <property type="entry name" value="CO dehydrogenase molybdoprotein N-domain-like"/>
    <property type="match status" value="1"/>
</dbReference>
<keyword evidence="2" id="KW-0560">Oxidoreductase</keyword>
<keyword evidence="1" id="KW-0500">Molybdenum</keyword>